<dbReference type="GO" id="GO:0042781">
    <property type="term" value="F:3'-tRNA processing endoribonuclease activity"/>
    <property type="evidence" value="ECO:0007669"/>
    <property type="project" value="TreeGrafter"/>
</dbReference>
<reference evidence="5 6" key="1">
    <citation type="submission" date="2015-12" db="EMBL/GenBank/DDBJ databases">
        <title>Genome sequence of Aneurinibacillus soli.</title>
        <authorList>
            <person name="Lee J.S."/>
            <person name="Lee K.C."/>
            <person name="Kim K.K."/>
            <person name="Lee B.W."/>
        </authorList>
    </citation>
    <scope>NUCLEOTIDE SEQUENCE [LARGE SCALE GENOMIC DNA]</scope>
    <source>
        <strain evidence="5 6">CB4</strain>
    </source>
</reference>
<gene>
    <name evidence="5" type="primary">rbn</name>
    <name evidence="5" type="ORF">CB4_02991</name>
</gene>
<dbReference type="InterPro" id="IPR036866">
    <property type="entry name" value="RibonucZ/Hydroxyglut_hydro"/>
</dbReference>
<keyword evidence="6" id="KW-1185">Reference proteome</keyword>
<sequence length="245" mass="27027">MKLTVLGYQSPAPGPNGATAGYLLDTGSGKLLIDCGSGVYAKLMNYIRIEELDAVLLSHYHHDHVCDVPIVQYGVLMASVMGRENRVLPVYGPAEPKSWAEKMTYQHYTRLHEVRQGQTIRMAGVDITFYQTAHPPLCHAMHITDGTHTIVYGADSGPDTNWEFAHGCDLFICEGTFTSDRVPTGKRSHLSAREAAIVAAQIKAKRLLITHQSPDMEREQYRQDAASGGYSGVWELAQIGQVIEL</sequence>
<dbReference type="Pfam" id="PF12706">
    <property type="entry name" value="Lactamase_B_2"/>
    <property type="match status" value="1"/>
</dbReference>
<dbReference type="InterPro" id="IPR001279">
    <property type="entry name" value="Metallo-B-lactamas"/>
</dbReference>
<dbReference type="RefSeq" id="WP_096466519.1">
    <property type="nucleotide sequence ID" value="NZ_AP017312.1"/>
</dbReference>
<dbReference type="SMART" id="SM00849">
    <property type="entry name" value="Lactamase_B"/>
    <property type="match status" value="1"/>
</dbReference>
<name>A0A0U5BKV4_9BACL</name>
<accession>A0A0U5BKV4</accession>
<comment type="function">
    <text evidence="3">Counteracts the endogenous Pycsar antiviral defense system. Phosphodiesterase that enables metal-dependent hydrolysis of host cyclic nucleotide Pycsar defense signals such as cCMP and cUMP.</text>
</comment>
<protein>
    <submittedName>
        <fullName evidence="5">Ribonuclease BN</fullName>
        <ecNumber evidence="5">3.1.-.-</ecNumber>
    </submittedName>
</protein>
<keyword evidence="5" id="KW-0378">Hydrolase</keyword>
<dbReference type="Gene3D" id="3.60.15.10">
    <property type="entry name" value="Ribonuclease Z/Hydroxyacylglutathione hydrolase-like"/>
    <property type="match status" value="1"/>
</dbReference>
<dbReference type="AlphaFoldDB" id="A0A0U5BKV4"/>
<proteinExistence type="predicted"/>
<evidence type="ECO:0000256" key="4">
    <source>
        <dbReference type="ARBA" id="ARBA00048505"/>
    </source>
</evidence>
<dbReference type="PANTHER" id="PTHR46018:SF4">
    <property type="entry name" value="METALLO-HYDROLASE YHFI-RELATED"/>
    <property type="match status" value="1"/>
</dbReference>
<evidence type="ECO:0000256" key="1">
    <source>
        <dbReference type="ARBA" id="ARBA00022833"/>
    </source>
</evidence>
<keyword evidence="1" id="KW-0862">Zinc</keyword>
<dbReference type="CDD" id="cd07716">
    <property type="entry name" value="RNaseZ_short-form-like_MBL-fold"/>
    <property type="match status" value="1"/>
</dbReference>
<evidence type="ECO:0000256" key="3">
    <source>
        <dbReference type="ARBA" id="ARBA00034301"/>
    </source>
</evidence>
<comment type="catalytic activity">
    <reaction evidence="2">
        <text>3',5'-cyclic CMP + H2O = CMP + H(+)</text>
        <dbReference type="Rhea" id="RHEA:72675"/>
        <dbReference type="ChEBI" id="CHEBI:15377"/>
        <dbReference type="ChEBI" id="CHEBI:15378"/>
        <dbReference type="ChEBI" id="CHEBI:58003"/>
        <dbReference type="ChEBI" id="CHEBI:60377"/>
    </reaction>
    <physiologicalReaction direction="left-to-right" evidence="2">
        <dbReference type="Rhea" id="RHEA:72676"/>
    </physiologicalReaction>
</comment>
<evidence type="ECO:0000256" key="2">
    <source>
        <dbReference type="ARBA" id="ARBA00034221"/>
    </source>
</evidence>
<dbReference type="OrthoDB" id="9794898at2"/>
<dbReference type="PANTHER" id="PTHR46018">
    <property type="entry name" value="ZINC PHOSPHODIESTERASE ELAC PROTEIN 1"/>
    <property type="match status" value="1"/>
</dbReference>
<comment type="catalytic activity">
    <reaction evidence="4">
        <text>3',5'-cyclic UMP + H2O = UMP + H(+)</text>
        <dbReference type="Rhea" id="RHEA:70575"/>
        <dbReference type="ChEBI" id="CHEBI:15377"/>
        <dbReference type="ChEBI" id="CHEBI:15378"/>
        <dbReference type="ChEBI" id="CHEBI:57865"/>
        <dbReference type="ChEBI" id="CHEBI:184387"/>
    </reaction>
    <physiologicalReaction direction="left-to-right" evidence="4">
        <dbReference type="Rhea" id="RHEA:70576"/>
    </physiologicalReaction>
</comment>
<dbReference type="EC" id="3.1.-.-" evidence="5"/>
<evidence type="ECO:0000313" key="6">
    <source>
        <dbReference type="Proteomes" id="UP000217696"/>
    </source>
</evidence>
<dbReference type="Proteomes" id="UP000217696">
    <property type="component" value="Chromosome"/>
</dbReference>
<dbReference type="EMBL" id="AP017312">
    <property type="protein sequence ID" value="BAU28814.1"/>
    <property type="molecule type" value="Genomic_DNA"/>
</dbReference>
<dbReference type="SUPFAM" id="SSF56281">
    <property type="entry name" value="Metallo-hydrolase/oxidoreductase"/>
    <property type="match status" value="1"/>
</dbReference>
<evidence type="ECO:0000313" key="5">
    <source>
        <dbReference type="EMBL" id="BAU28814.1"/>
    </source>
</evidence>
<organism evidence="5 6">
    <name type="scientific">Aneurinibacillus soli</name>
    <dbReference type="NCBI Taxonomy" id="1500254"/>
    <lineage>
        <taxon>Bacteria</taxon>
        <taxon>Bacillati</taxon>
        <taxon>Bacillota</taxon>
        <taxon>Bacilli</taxon>
        <taxon>Bacillales</taxon>
        <taxon>Paenibacillaceae</taxon>
        <taxon>Aneurinibacillus group</taxon>
        <taxon>Aneurinibacillus</taxon>
    </lineage>
</organism>
<dbReference type="KEGG" id="asoc:CB4_02991"/>